<evidence type="ECO:0000256" key="3">
    <source>
        <dbReference type="ARBA" id="ARBA00023125"/>
    </source>
</evidence>
<dbReference type="PANTHER" id="PTHR30349">
    <property type="entry name" value="PHAGE INTEGRASE-RELATED"/>
    <property type="match status" value="1"/>
</dbReference>
<dbReference type="InterPro" id="IPR028259">
    <property type="entry name" value="AP2-like_int_N"/>
</dbReference>
<sequence>MKGMSEGYIRKRGEKYYYSFEIAGANGKRKRIERVGGYTEKEAKKALRKAIDEYENGGMNTKMADMSVADYFAFWLTNYVEKNLKFNTRKNYKNVVNRYINPKIGKYRIKSLSPATIQHFIDEVAEEPLDRTGQPPKKHTVEIILTIVKEALKKAVYPYKIINDNPASYVEMPKYAPLPATTKQDLKIITVEQFEKILEQTPPADPFHMPLVIAFYTGMRRGEVCGLQWDMVNLDEGYIQIERQMIQKGNGVFDLESPKSAAGYRTIVIGPTLINELKEKRKSQMENRVRYGILYNENNFVCTRNNGDPILPTYIRYRSRKINDNFGIPFSFHSLRHTHATMLLEAGEKPKVVQERLGHSKISTTMDTYMHVTNTMRQDTVLRFENFVQQKKTN</sequence>
<comment type="similarity">
    <text evidence="1">Belongs to the 'phage' integrase family.</text>
</comment>
<evidence type="ECO:0000259" key="7">
    <source>
        <dbReference type="PROSITE" id="PS51900"/>
    </source>
</evidence>
<name>A0A0R2MQ96_9LACO</name>
<dbReference type="GO" id="GO:0006310">
    <property type="term" value="P:DNA recombination"/>
    <property type="evidence" value="ECO:0007669"/>
    <property type="project" value="UniProtKB-KW"/>
</dbReference>
<dbReference type="Pfam" id="PF14659">
    <property type="entry name" value="Phage_int_SAM_3"/>
    <property type="match status" value="1"/>
</dbReference>
<dbReference type="PROSITE" id="PS51898">
    <property type="entry name" value="TYR_RECOMBINASE"/>
    <property type="match status" value="1"/>
</dbReference>
<dbReference type="Pfam" id="PF14657">
    <property type="entry name" value="Arm-DNA-bind_4"/>
    <property type="match status" value="1"/>
</dbReference>
<dbReference type="InterPro" id="IPR004107">
    <property type="entry name" value="Integrase_SAM-like_N"/>
</dbReference>
<dbReference type="InterPro" id="IPR013762">
    <property type="entry name" value="Integrase-like_cat_sf"/>
</dbReference>
<dbReference type="InterPro" id="IPR011010">
    <property type="entry name" value="DNA_brk_join_enz"/>
</dbReference>
<evidence type="ECO:0000256" key="2">
    <source>
        <dbReference type="ARBA" id="ARBA00022908"/>
    </source>
</evidence>
<dbReference type="EMBL" id="JQCE01000060">
    <property type="protein sequence ID" value="KRO15790.1"/>
    <property type="molecule type" value="Genomic_DNA"/>
</dbReference>
<evidence type="ECO:0000256" key="5">
    <source>
        <dbReference type="PROSITE-ProRule" id="PRU01248"/>
    </source>
</evidence>
<comment type="caution">
    <text evidence="8">The sequence shown here is derived from an EMBL/GenBank/DDBJ whole genome shotgun (WGS) entry which is preliminary data.</text>
</comment>
<keyword evidence="9" id="KW-1185">Reference proteome</keyword>
<evidence type="ECO:0000313" key="9">
    <source>
        <dbReference type="Proteomes" id="UP000050969"/>
    </source>
</evidence>
<accession>A0A0R2MQ96</accession>
<dbReference type="PANTHER" id="PTHR30349:SF64">
    <property type="entry name" value="PROPHAGE INTEGRASE INTD-RELATED"/>
    <property type="match status" value="1"/>
</dbReference>
<keyword evidence="2" id="KW-0229">DNA integration</keyword>
<dbReference type="CDD" id="cd01189">
    <property type="entry name" value="INT_ICEBs1_C_like"/>
    <property type="match status" value="1"/>
</dbReference>
<dbReference type="GO" id="GO:0015074">
    <property type="term" value="P:DNA integration"/>
    <property type="evidence" value="ECO:0007669"/>
    <property type="project" value="UniProtKB-KW"/>
</dbReference>
<dbReference type="PATRIC" id="fig|1293598.4.peg.2251"/>
<evidence type="ECO:0000313" key="8">
    <source>
        <dbReference type="EMBL" id="KRO15790.1"/>
    </source>
</evidence>
<proteinExistence type="inferred from homology"/>
<dbReference type="AlphaFoldDB" id="A0A0R2MQ96"/>
<dbReference type="Pfam" id="PF00589">
    <property type="entry name" value="Phage_integrase"/>
    <property type="match status" value="1"/>
</dbReference>
<evidence type="ECO:0000256" key="4">
    <source>
        <dbReference type="ARBA" id="ARBA00023172"/>
    </source>
</evidence>
<keyword evidence="3 5" id="KW-0238">DNA-binding</keyword>
<dbReference type="SUPFAM" id="SSF56349">
    <property type="entry name" value="DNA breaking-rejoining enzymes"/>
    <property type="match status" value="1"/>
</dbReference>
<dbReference type="InterPro" id="IPR010998">
    <property type="entry name" value="Integrase_recombinase_N"/>
</dbReference>
<dbReference type="Gene3D" id="1.10.150.130">
    <property type="match status" value="1"/>
</dbReference>
<reference evidence="8 9" key="1">
    <citation type="journal article" date="2015" name="Genome Announc.">
        <title>Expanding the biotechnology potential of lactobacilli through comparative genomics of 213 strains and associated genera.</title>
        <authorList>
            <person name="Sun Z."/>
            <person name="Harris H.M."/>
            <person name="McCann A."/>
            <person name="Guo C."/>
            <person name="Argimon S."/>
            <person name="Zhang W."/>
            <person name="Yang X."/>
            <person name="Jeffery I.B."/>
            <person name="Cooney J.C."/>
            <person name="Kagawa T.F."/>
            <person name="Liu W."/>
            <person name="Song Y."/>
            <person name="Salvetti E."/>
            <person name="Wrobel A."/>
            <person name="Rasinkangas P."/>
            <person name="Parkhill J."/>
            <person name="Rea M.C."/>
            <person name="O'Sullivan O."/>
            <person name="Ritari J."/>
            <person name="Douillard F.P."/>
            <person name="Paul Ross R."/>
            <person name="Yang R."/>
            <person name="Briner A.E."/>
            <person name="Felis G.E."/>
            <person name="de Vos W.M."/>
            <person name="Barrangou R."/>
            <person name="Klaenhammer T.R."/>
            <person name="Caufield P.W."/>
            <person name="Cui Y."/>
            <person name="Zhang H."/>
            <person name="O'Toole P.W."/>
        </authorList>
    </citation>
    <scope>NUCLEOTIDE SEQUENCE [LARGE SCALE GENOMIC DNA]</scope>
    <source>
        <strain evidence="8 9">DSM 24301</strain>
    </source>
</reference>
<dbReference type="Proteomes" id="UP000050969">
    <property type="component" value="Unassembled WGS sequence"/>
</dbReference>
<evidence type="ECO:0000259" key="6">
    <source>
        <dbReference type="PROSITE" id="PS51898"/>
    </source>
</evidence>
<feature type="domain" description="Tyr recombinase" evidence="6">
    <location>
        <begin position="184"/>
        <end position="383"/>
    </location>
</feature>
<gene>
    <name evidence="8" type="ORF">IV56_GL002151</name>
</gene>
<keyword evidence="4" id="KW-0233">DNA recombination</keyword>
<evidence type="ECO:0000256" key="1">
    <source>
        <dbReference type="ARBA" id="ARBA00008857"/>
    </source>
</evidence>
<dbReference type="Gene3D" id="1.10.443.10">
    <property type="entry name" value="Intergrase catalytic core"/>
    <property type="match status" value="1"/>
</dbReference>
<dbReference type="InterPro" id="IPR050090">
    <property type="entry name" value="Tyrosine_recombinase_XerCD"/>
</dbReference>
<dbReference type="InterPro" id="IPR002104">
    <property type="entry name" value="Integrase_catalytic"/>
</dbReference>
<dbReference type="InterPro" id="IPR044068">
    <property type="entry name" value="CB"/>
</dbReference>
<feature type="domain" description="Core-binding (CB)" evidence="7">
    <location>
        <begin position="63"/>
        <end position="156"/>
    </location>
</feature>
<organism evidence="8 9">
    <name type="scientific">Lacticaseibacillus saniviri JCM 17471 = DSM 24301</name>
    <dbReference type="NCBI Taxonomy" id="1293598"/>
    <lineage>
        <taxon>Bacteria</taxon>
        <taxon>Bacillati</taxon>
        <taxon>Bacillota</taxon>
        <taxon>Bacilli</taxon>
        <taxon>Lactobacillales</taxon>
        <taxon>Lactobacillaceae</taxon>
        <taxon>Lacticaseibacillus</taxon>
    </lineage>
</organism>
<dbReference type="GO" id="GO:0003677">
    <property type="term" value="F:DNA binding"/>
    <property type="evidence" value="ECO:0007669"/>
    <property type="project" value="UniProtKB-UniRule"/>
</dbReference>
<protein>
    <submittedName>
        <fullName evidence="8">Phage integrase family site specific recombinase</fullName>
    </submittedName>
</protein>
<dbReference type="PROSITE" id="PS51900">
    <property type="entry name" value="CB"/>
    <property type="match status" value="1"/>
</dbReference>